<name>A0A7Z7FBJ6_9EURY</name>
<organism evidence="2 3">
    <name type="scientific">Methanolobus vulcani</name>
    <dbReference type="NCBI Taxonomy" id="38026"/>
    <lineage>
        <taxon>Archaea</taxon>
        <taxon>Methanobacteriati</taxon>
        <taxon>Methanobacteriota</taxon>
        <taxon>Stenosarchaea group</taxon>
        <taxon>Methanomicrobia</taxon>
        <taxon>Methanosarcinales</taxon>
        <taxon>Methanosarcinaceae</taxon>
        <taxon>Methanolobus</taxon>
    </lineage>
</organism>
<evidence type="ECO:0000256" key="1">
    <source>
        <dbReference type="SAM" id="Phobius"/>
    </source>
</evidence>
<evidence type="ECO:0000313" key="3">
    <source>
        <dbReference type="Proteomes" id="UP000199259"/>
    </source>
</evidence>
<dbReference type="EMBL" id="FNCA01000001">
    <property type="protein sequence ID" value="SDF22961.1"/>
    <property type="molecule type" value="Genomic_DNA"/>
</dbReference>
<dbReference type="AlphaFoldDB" id="A0A7Z7FBJ6"/>
<gene>
    <name evidence="2" type="ORF">SAMN04488589_0053</name>
</gene>
<keyword evidence="3" id="KW-1185">Reference proteome</keyword>
<protein>
    <submittedName>
        <fullName evidence="2">Uncharacterized protein</fullName>
    </submittedName>
</protein>
<reference evidence="2 3" key="1">
    <citation type="submission" date="2016-10" db="EMBL/GenBank/DDBJ databases">
        <authorList>
            <person name="Varghese N."/>
            <person name="Submissions S."/>
        </authorList>
    </citation>
    <scope>NUCLEOTIDE SEQUENCE [LARGE SCALE GENOMIC DNA]</scope>
    <source>
        <strain evidence="2 3">PL 12/M</strain>
    </source>
</reference>
<keyword evidence="1" id="KW-0812">Transmembrane</keyword>
<proteinExistence type="predicted"/>
<comment type="caution">
    <text evidence="2">The sequence shown here is derived from an EMBL/GenBank/DDBJ whole genome shotgun (WGS) entry which is preliminary data.</text>
</comment>
<keyword evidence="1" id="KW-0472">Membrane</keyword>
<keyword evidence="1" id="KW-1133">Transmembrane helix</keyword>
<evidence type="ECO:0000313" key="2">
    <source>
        <dbReference type="EMBL" id="SDF22961.1"/>
    </source>
</evidence>
<feature type="transmembrane region" description="Helical" evidence="1">
    <location>
        <begin position="7"/>
        <end position="25"/>
    </location>
</feature>
<dbReference type="Proteomes" id="UP000199259">
    <property type="component" value="Unassembled WGS sequence"/>
</dbReference>
<sequence length="438" mass="50327">MDLSKKHIIYAVVAIIVILLIFILFQPISSIDADFKGEAQEFILEGNFHEIVSEAEVAKCNFDYTRIDGANSIILTYENGTHQTITEFDYINLYLNENVNPRINNVIINLYNFNESKIRFKNAEDVDLSISGNSDFWSNSIIVKPVNGISDVIFYNREVKSLLIDDTEITNFSAVIFNSKSNMVLKIGGRQTTVELLGVSDYEIKGDIASILLHRTEGLLRIGNRPYVVYAPDTFDVYFIPKASLILKNSDIEFEGVTYSSSLNNENLLTPEVIYWLNHKPENASVLLSFFLVAITYYYAVQTRKMVKHSQSSLEQTQYSIMQTEKRDLLKSLEKKLELFYCPLQNRLRKIKDDVESQKKNGKYSVPITDNFFSDLIPFQYMASDNLNKFLNEFGYNTKQTKDINSNNEVYLIKLLNQTEIDITEIKKQISSILYSSK</sequence>
<accession>A0A7Z7FBJ6</accession>
<feature type="transmembrane region" description="Helical" evidence="1">
    <location>
        <begin position="284"/>
        <end position="301"/>
    </location>
</feature>
<dbReference type="RefSeq" id="WP_091707685.1">
    <property type="nucleotide sequence ID" value="NZ_FNCA01000001.1"/>
</dbReference>